<evidence type="ECO:0000259" key="1">
    <source>
        <dbReference type="Pfam" id="PF01551"/>
    </source>
</evidence>
<dbReference type="eggNOG" id="COG0739">
    <property type="taxonomic scope" value="Bacteria"/>
</dbReference>
<dbReference type="PANTHER" id="PTHR21666">
    <property type="entry name" value="PEPTIDASE-RELATED"/>
    <property type="match status" value="1"/>
</dbReference>
<dbReference type="EMBL" id="JQCR01000002">
    <property type="protein sequence ID" value="KGE20125.1"/>
    <property type="molecule type" value="Genomic_DNA"/>
</dbReference>
<dbReference type="PANTHER" id="PTHR21666:SF270">
    <property type="entry name" value="MUREIN HYDROLASE ACTIVATOR ENVC"/>
    <property type="match status" value="1"/>
</dbReference>
<feature type="domain" description="M23ase beta-sheet core" evidence="1">
    <location>
        <begin position="156"/>
        <end position="247"/>
    </location>
</feature>
<dbReference type="SUPFAM" id="SSF51261">
    <property type="entry name" value="Duplicated hybrid motif"/>
    <property type="match status" value="1"/>
</dbReference>
<gene>
    <name evidence="2" type="ORF">PWYN_12895</name>
</gene>
<sequence length="280" mass="31355">MILAGEYERLYVQFSEDLKKMVKLEEFRSLGEEFTKDIDSFQLLSNMQVNGAESLVWNDISESKELTATVDAKGTIIGIQILPHEPHPETDDAYSKTLFNLPFGGEWLVYWGGKSRFVNYHYEYEQIRYAYDFLKEKNGYTYEGNPKLNDSYFAFNEEIYAPAEGVVVEAIDGILDNEPVGKMNEEQPAGNMVLIQHTNGEYSTIAHLKKGSVKVKTGDTVTTGQLIGLCGNSGNSSEPHIHFQVSSGTDENKLTTLPITFKDGLEPIRGDIVSGTINKQ</sequence>
<proteinExistence type="predicted"/>
<dbReference type="STRING" id="268407.PWYN_12895"/>
<dbReference type="CDD" id="cd12797">
    <property type="entry name" value="M23_peptidase"/>
    <property type="match status" value="1"/>
</dbReference>
<reference evidence="2 3" key="1">
    <citation type="submission" date="2014-08" db="EMBL/GenBank/DDBJ databases">
        <authorList>
            <person name="den Bakker H.C."/>
        </authorList>
    </citation>
    <scope>NUCLEOTIDE SEQUENCE [LARGE SCALE GENOMIC DNA]</scope>
    <source>
        <strain evidence="2 3">DSM 18334</strain>
    </source>
</reference>
<accession>A0A098MC42</accession>
<keyword evidence="3" id="KW-1185">Reference proteome</keyword>
<dbReference type="InterPro" id="IPR016047">
    <property type="entry name" value="M23ase_b-sheet_dom"/>
</dbReference>
<dbReference type="InterPro" id="IPR011055">
    <property type="entry name" value="Dup_hybrid_motif"/>
</dbReference>
<dbReference type="AlphaFoldDB" id="A0A098MC42"/>
<evidence type="ECO:0000313" key="3">
    <source>
        <dbReference type="Proteomes" id="UP000029734"/>
    </source>
</evidence>
<organism evidence="2 3">
    <name type="scientific">Paenibacillus wynnii</name>
    <dbReference type="NCBI Taxonomy" id="268407"/>
    <lineage>
        <taxon>Bacteria</taxon>
        <taxon>Bacillati</taxon>
        <taxon>Bacillota</taxon>
        <taxon>Bacilli</taxon>
        <taxon>Bacillales</taxon>
        <taxon>Paenibacillaceae</taxon>
        <taxon>Paenibacillus</taxon>
    </lineage>
</organism>
<dbReference type="Proteomes" id="UP000029734">
    <property type="component" value="Unassembled WGS sequence"/>
</dbReference>
<dbReference type="Pfam" id="PF01551">
    <property type="entry name" value="Peptidase_M23"/>
    <property type="match status" value="1"/>
</dbReference>
<comment type="caution">
    <text evidence="2">The sequence shown here is derived from an EMBL/GenBank/DDBJ whole genome shotgun (WGS) entry which is preliminary data.</text>
</comment>
<evidence type="ECO:0000313" key="2">
    <source>
        <dbReference type="EMBL" id="KGE20125.1"/>
    </source>
</evidence>
<dbReference type="Gene3D" id="2.70.70.10">
    <property type="entry name" value="Glucose Permease (Domain IIA)"/>
    <property type="match status" value="1"/>
</dbReference>
<reference evidence="2 3" key="2">
    <citation type="submission" date="2014-10" db="EMBL/GenBank/DDBJ databases">
        <title>Comparative genomics of the Paenibacillus odorifer group.</title>
        <authorList>
            <person name="Tsai Y.-C."/>
            <person name="Martin N."/>
            <person name="Korlach J."/>
            <person name="Wiedmann M."/>
        </authorList>
    </citation>
    <scope>NUCLEOTIDE SEQUENCE [LARGE SCALE GENOMIC DNA]</scope>
    <source>
        <strain evidence="2 3">DSM 18334</strain>
    </source>
</reference>
<dbReference type="InterPro" id="IPR050570">
    <property type="entry name" value="Cell_wall_metabolism_enzyme"/>
</dbReference>
<dbReference type="GO" id="GO:0004222">
    <property type="term" value="F:metalloendopeptidase activity"/>
    <property type="evidence" value="ECO:0007669"/>
    <property type="project" value="TreeGrafter"/>
</dbReference>
<protein>
    <recommendedName>
        <fullName evidence="1">M23ase beta-sheet core domain-containing protein</fullName>
    </recommendedName>
</protein>
<name>A0A098MC42_9BACL</name>